<proteinExistence type="predicted"/>
<sequence>MTDEIPITDDRSPALVVTAMVDHVLGLAATWTAWDGRPFQTDQRIYTPHKAIRRVADHLVDHLAELEARLAGHETVPDRWHASAITTPADLAPFTEQDLEEASSRLLRLARIWSARLNALTSDELDRSSGEGWTFRQIAFHLAGSVYYADAVGDLSTGH</sequence>
<evidence type="ECO:0008006" key="3">
    <source>
        <dbReference type="Google" id="ProtNLM"/>
    </source>
</evidence>
<dbReference type="Proteomes" id="UP001589646">
    <property type="component" value="Unassembled WGS sequence"/>
</dbReference>
<keyword evidence="2" id="KW-1185">Reference proteome</keyword>
<evidence type="ECO:0000313" key="1">
    <source>
        <dbReference type="EMBL" id="MFB9528839.1"/>
    </source>
</evidence>
<accession>A0ABV5Q0N7</accession>
<evidence type="ECO:0000313" key="2">
    <source>
        <dbReference type="Proteomes" id="UP001589646"/>
    </source>
</evidence>
<dbReference type="EMBL" id="JBHMCE010000006">
    <property type="protein sequence ID" value="MFB9528839.1"/>
    <property type="molecule type" value="Genomic_DNA"/>
</dbReference>
<protein>
    <recommendedName>
        <fullName evidence="3">DinB family protein</fullName>
    </recommendedName>
</protein>
<gene>
    <name evidence="1" type="ORF">ACFFRN_19670</name>
</gene>
<dbReference type="RefSeq" id="WP_346129237.1">
    <property type="nucleotide sequence ID" value="NZ_BAAAXC010000015.1"/>
</dbReference>
<organism evidence="1 2">
    <name type="scientific">Nonomuraea roseola</name>
    <dbReference type="NCBI Taxonomy" id="46179"/>
    <lineage>
        <taxon>Bacteria</taxon>
        <taxon>Bacillati</taxon>
        <taxon>Actinomycetota</taxon>
        <taxon>Actinomycetes</taxon>
        <taxon>Streptosporangiales</taxon>
        <taxon>Streptosporangiaceae</taxon>
        <taxon>Nonomuraea</taxon>
    </lineage>
</organism>
<name>A0ABV5Q0N7_9ACTN</name>
<reference evidence="1 2" key="1">
    <citation type="submission" date="2024-09" db="EMBL/GenBank/DDBJ databases">
        <authorList>
            <person name="Sun Q."/>
            <person name="Mori K."/>
        </authorList>
    </citation>
    <scope>NUCLEOTIDE SEQUENCE [LARGE SCALE GENOMIC DNA]</scope>
    <source>
        <strain evidence="1 2">JCM 3323</strain>
    </source>
</reference>
<comment type="caution">
    <text evidence="1">The sequence shown here is derived from an EMBL/GenBank/DDBJ whole genome shotgun (WGS) entry which is preliminary data.</text>
</comment>